<dbReference type="AlphaFoldDB" id="A0AAD6RXK1"/>
<accession>A0AAD6RXK1</accession>
<evidence type="ECO:0000313" key="2">
    <source>
        <dbReference type="Proteomes" id="UP001218188"/>
    </source>
</evidence>
<gene>
    <name evidence="1" type="ORF">C8F04DRAFT_1280711</name>
</gene>
<name>A0AAD6RXK1_9AGAR</name>
<reference evidence="1" key="1">
    <citation type="submission" date="2023-03" db="EMBL/GenBank/DDBJ databases">
        <title>Massive genome expansion in bonnet fungi (Mycena s.s.) driven by repeated elements and novel gene families across ecological guilds.</title>
        <authorList>
            <consortium name="Lawrence Berkeley National Laboratory"/>
            <person name="Harder C.B."/>
            <person name="Miyauchi S."/>
            <person name="Viragh M."/>
            <person name="Kuo A."/>
            <person name="Thoen E."/>
            <person name="Andreopoulos B."/>
            <person name="Lu D."/>
            <person name="Skrede I."/>
            <person name="Drula E."/>
            <person name="Henrissat B."/>
            <person name="Morin E."/>
            <person name="Kohler A."/>
            <person name="Barry K."/>
            <person name="LaButti K."/>
            <person name="Morin E."/>
            <person name="Salamov A."/>
            <person name="Lipzen A."/>
            <person name="Mereny Z."/>
            <person name="Hegedus B."/>
            <person name="Baldrian P."/>
            <person name="Stursova M."/>
            <person name="Weitz H."/>
            <person name="Taylor A."/>
            <person name="Grigoriev I.V."/>
            <person name="Nagy L.G."/>
            <person name="Martin F."/>
            <person name="Kauserud H."/>
        </authorList>
    </citation>
    <scope>NUCLEOTIDE SEQUENCE</scope>
    <source>
        <strain evidence="1">CBHHK200</strain>
    </source>
</reference>
<organism evidence="1 2">
    <name type="scientific">Mycena alexandri</name>
    <dbReference type="NCBI Taxonomy" id="1745969"/>
    <lineage>
        <taxon>Eukaryota</taxon>
        <taxon>Fungi</taxon>
        <taxon>Dikarya</taxon>
        <taxon>Basidiomycota</taxon>
        <taxon>Agaricomycotina</taxon>
        <taxon>Agaricomycetes</taxon>
        <taxon>Agaricomycetidae</taxon>
        <taxon>Agaricales</taxon>
        <taxon>Marasmiineae</taxon>
        <taxon>Mycenaceae</taxon>
        <taxon>Mycena</taxon>
    </lineage>
</organism>
<protein>
    <submittedName>
        <fullName evidence="1">Uncharacterized protein</fullName>
    </submittedName>
</protein>
<keyword evidence="2" id="KW-1185">Reference proteome</keyword>
<evidence type="ECO:0000313" key="1">
    <source>
        <dbReference type="EMBL" id="KAJ7016728.1"/>
    </source>
</evidence>
<dbReference type="Proteomes" id="UP001218188">
    <property type="component" value="Unassembled WGS sequence"/>
</dbReference>
<sequence length="172" mass="18949">MALIPNYVVLVLNGERLAVFPIASVETMWIPVDSINEPFNYTLLADLPTILADDVPPEVTDSLVDPLTIMKFWAILGQLHRYELTVHRSGVSWELQGSILVPATFPLVVLYSGHFVHWNSGPGVRVQISPPQAGQDIPLNVPAGVHISPYSGTVNYSQTVQEGEVVVIIYYD</sequence>
<comment type="caution">
    <text evidence="1">The sequence shown here is derived from an EMBL/GenBank/DDBJ whole genome shotgun (WGS) entry which is preliminary data.</text>
</comment>
<dbReference type="EMBL" id="JARJCM010000468">
    <property type="protein sequence ID" value="KAJ7016728.1"/>
    <property type="molecule type" value="Genomic_DNA"/>
</dbReference>
<proteinExistence type="predicted"/>